<feature type="domain" description="Core-binding (CB)" evidence="7">
    <location>
        <begin position="130"/>
        <end position="218"/>
    </location>
</feature>
<evidence type="ECO:0000259" key="7">
    <source>
        <dbReference type="PROSITE" id="PS51900"/>
    </source>
</evidence>
<protein>
    <submittedName>
        <fullName evidence="8">Tyrosine recombinase XerD</fullName>
    </submittedName>
</protein>
<evidence type="ECO:0000313" key="9">
    <source>
        <dbReference type="Proteomes" id="UP000432350"/>
    </source>
</evidence>
<dbReference type="PROSITE" id="PS51898">
    <property type="entry name" value="TYR_RECOMBINASE"/>
    <property type="match status" value="1"/>
</dbReference>
<dbReference type="PROSITE" id="PS51900">
    <property type="entry name" value="CB"/>
    <property type="match status" value="1"/>
</dbReference>
<dbReference type="GO" id="GO:0003677">
    <property type="term" value="F:DNA binding"/>
    <property type="evidence" value="ECO:0007669"/>
    <property type="project" value="UniProtKB-UniRule"/>
</dbReference>
<dbReference type="InterPro" id="IPR010998">
    <property type="entry name" value="Integrase_recombinase_N"/>
</dbReference>
<dbReference type="AlphaFoldDB" id="A0A653XHP5"/>
<dbReference type="InterPro" id="IPR002104">
    <property type="entry name" value="Integrase_catalytic"/>
</dbReference>
<keyword evidence="4" id="KW-0233">DNA recombination</keyword>
<keyword evidence="3 5" id="KW-0238">DNA-binding</keyword>
<dbReference type="GO" id="GO:0015074">
    <property type="term" value="P:DNA integration"/>
    <property type="evidence" value="ECO:0007669"/>
    <property type="project" value="UniProtKB-KW"/>
</dbReference>
<evidence type="ECO:0000256" key="4">
    <source>
        <dbReference type="ARBA" id="ARBA00023172"/>
    </source>
</evidence>
<dbReference type="EMBL" id="CABWMV010000001">
    <property type="protein sequence ID" value="VXC29589.1"/>
    <property type="molecule type" value="Genomic_DNA"/>
</dbReference>
<dbReference type="Gene3D" id="1.10.443.10">
    <property type="entry name" value="Intergrase catalytic core"/>
    <property type="match status" value="1"/>
</dbReference>
<evidence type="ECO:0000256" key="2">
    <source>
        <dbReference type="ARBA" id="ARBA00022908"/>
    </source>
</evidence>
<organism evidence="8 9">
    <name type="scientific">Sphingobacterium multivorum</name>
    <dbReference type="NCBI Taxonomy" id="28454"/>
    <lineage>
        <taxon>Bacteria</taxon>
        <taxon>Pseudomonadati</taxon>
        <taxon>Bacteroidota</taxon>
        <taxon>Sphingobacteriia</taxon>
        <taxon>Sphingobacteriales</taxon>
        <taxon>Sphingobacteriaceae</taxon>
        <taxon>Sphingobacterium</taxon>
    </lineage>
</organism>
<evidence type="ECO:0000256" key="3">
    <source>
        <dbReference type="ARBA" id="ARBA00023125"/>
    </source>
</evidence>
<keyword evidence="2" id="KW-0229">DNA integration</keyword>
<name>A0A653XHP5_SPHMU</name>
<feature type="domain" description="Tyr recombinase" evidence="6">
    <location>
        <begin position="238"/>
        <end position="422"/>
    </location>
</feature>
<evidence type="ECO:0000259" key="6">
    <source>
        <dbReference type="PROSITE" id="PS51898"/>
    </source>
</evidence>
<dbReference type="InterPro" id="IPR035386">
    <property type="entry name" value="Arm-DNA-bind_5"/>
</dbReference>
<proteinExistence type="inferred from homology"/>
<dbReference type="SUPFAM" id="SSF56349">
    <property type="entry name" value="DNA breaking-rejoining enzymes"/>
    <property type="match status" value="1"/>
</dbReference>
<gene>
    <name evidence="8" type="primary">xerD</name>
    <name evidence="8" type="ORF">SPHINGO8BC_10014</name>
</gene>
<dbReference type="Proteomes" id="UP000432350">
    <property type="component" value="Unassembled WGS sequence"/>
</dbReference>
<dbReference type="InterPro" id="IPR050090">
    <property type="entry name" value="Tyrosine_recombinase_XerCD"/>
</dbReference>
<dbReference type="PANTHER" id="PTHR30349">
    <property type="entry name" value="PHAGE INTEGRASE-RELATED"/>
    <property type="match status" value="1"/>
</dbReference>
<dbReference type="Pfam" id="PF13102">
    <property type="entry name" value="Phage_int_SAM_5"/>
    <property type="match status" value="1"/>
</dbReference>
<dbReference type="PANTHER" id="PTHR30349:SF64">
    <property type="entry name" value="PROPHAGE INTEGRASE INTD-RELATED"/>
    <property type="match status" value="1"/>
</dbReference>
<dbReference type="GO" id="GO:0006310">
    <property type="term" value="P:DNA recombination"/>
    <property type="evidence" value="ECO:0007669"/>
    <property type="project" value="UniProtKB-KW"/>
</dbReference>
<dbReference type="Gene3D" id="1.10.150.130">
    <property type="match status" value="1"/>
</dbReference>
<reference evidence="8 9" key="1">
    <citation type="submission" date="2019-10" db="EMBL/GenBank/DDBJ databases">
        <authorList>
            <person name="Karimi E."/>
        </authorList>
    </citation>
    <scope>NUCLEOTIDE SEQUENCE [LARGE SCALE GENOMIC DNA]</scope>
    <source>
        <strain evidence="8 9">Sphingobacterium sp. 8BC</strain>
    </source>
</reference>
<dbReference type="InterPro" id="IPR025269">
    <property type="entry name" value="SAM-like_dom"/>
</dbReference>
<dbReference type="InterPro" id="IPR044068">
    <property type="entry name" value="CB"/>
</dbReference>
<evidence type="ECO:0000313" key="8">
    <source>
        <dbReference type="EMBL" id="VXC29589.1"/>
    </source>
</evidence>
<dbReference type="CDD" id="cd01185">
    <property type="entry name" value="INTN1_C_like"/>
    <property type="match status" value="1"/>
</dbReference>
<accession>A0A653XHP5</accession>
<dbReference type="Pfam" id="PF17293">
    <property type="entry name" value="Arm-DNA-bind_5"/>
    <property type="match status" value="1"/>
</dbReference>
<dbReference type="Pfam" id="PF00589">
    <property type="entry name" value="Phage_integrase"/>
    <property type="match status" value="1"/>
</dbReference>
<evidence type="ECO:0000256" key="5">
    <source>
        <dbReference type="PROSITE-ProRule" id="PRU01248"/>
    </source>
</evidence>
<dbReference type="InterPro" id="IPR013762">
    <property type="entry name" value="Integrase-like_cat_sf"/>
</dbReference>
<comment type="similarity">
    <text evidence="1">Belongs to the 'phage' integrase family.</text>
</comment>
<evidence type="ECO:0000256" key="1">
    <source>
        <dbReference type="ARBA" id="ARBA00008857"/>
    </source>
</evidence>
<dbReference type="InterPro" id="IPR011010">
    <property type="entry name" value="DNA_brk_join_enz"/>
</dbReference>
<sequence length="455" mass="52200">MQSLSRKSGKGLFHLNDVVMSTNYSLLFYLKKPKNYVSGSKPIYMRITVDGIPKEVSTGRECDPSKWNSKANRAKGTTEAVKTLNFYLDTLVSKISTIHTVMTAATEEITAESIKLRYQGKDIKRKQFLDVFKEHNKQMEALLGNGFKPNTLKGYKTSLLHICGYLEKEYRSQDIDTRKIDHAFVTGYEFFLRATMDCSAVSAAKYIKHLRKIIKICIAHRWITDDPFAFYKIKAKAKEKEFLTDAELRRIEEKLFKIPRLAHVRDIFVFCCYTGLSYADVKKLKWTDIAEGVDGKLWIFTNREKTETSSNIPLLPKALEIIERYRDYPPCVSKDMVLPVLSNQKMNSYLKEIADLCEITKELTFHKSRHTFATSVTLANSVPIETVSKMLGHTDIKTTQHYAKLLDNRVAVDMERLKRKIEDKVLPTAYAKITELCTPQALTFIKTDHGGRNIA</sequence>